<evidence type="ECO:0000256" key="10">
    <source>
        <dbReference type="SAM" id="Phobius"/>
    </source>
</evidence>
<evidence type="ECO:0000259" key="12">
    <source>
        <dbReference type="PROSITE" id="PS51914"/>
    </source>
</evidence>
<dbReference type="AlphaFoldDB" id="A0A178FBL0"/>
<feature type="chain" id="PRO_5008086097" description="MRH domain-containing protein" evidence="11">
    <location>
        <begin position="24"/>
        <end position="432"/>
    </location>
</feature>
<dbReference type="EMBL" id="LHPN01000015">
    <property type="protein sequence ID" value="OAL69326.1"/>
    <property type="molecule type" value="Genomic_DNA"/>
</dbReference>
<evidence type="ECO:0000256" key="5">
    <source>
        <dbReference type="ARBA" id="ARBA00022989"/>
    </source>
</evidence>
<dbReference type="PANTHER" id="PTHR15071">
    <property type="entry name" value="MANNOSE-6-PHOSPHATE RECEPTOR FAMILY MEMBER"/>
    <property type="match status" value="1"/>
</dbReference>
<keyword evidence="6 10" id="KW-0472">Membrane</keyword>
<feature type="compositionally biased region" description="Acidic residues" evidence="9">
    <location>
        <begin position="163"/>
        <end position="173"/>
    </location>
</feature>
<dbReference type="InterPro" id="IPR009011">
    <property type="entry name" value="Man6P_isomerase_rcpt-bd_dom_sf"/>
</dbReference>
<evidence type="ECO:0000256" key="2">
    <source>
        <dbReference type="ARBA" id="ARBA00022448"/>
    </source>
</evidence>
<sequence>MHINSLNSLFQVLFLSSVAWGAAEEKPKAAEKPCTIHSPNTGLYFDLNAISVQLDKKDGKKSHADHQRDESWHVKGHDYGANFTINICAPVVENLTDVVGVDEKRWPNISAYYEMGGETYSIGQQSSSLLFRGRKLVLNYTDGSPCPSSPRGKKLFRRKIVDGDDDDDEDNDKDGDKKGDDDEKKKGDDKKKDPEDKVERRKSTLMSFLCDRDLVTPAATFSFVGSPDSCSYFFEVRTAAACGGVAASTDGGVGPAGIFGIIAGIAIAAYLIGGCAYQRTVMHQRGWRQCPNYGMWSGAASFVGRIEYVCLCFVFFASPCGGQFSILQLVAYKQATLDNLQWRAHWNNLLPPPPDMFIILWSSMANCFRFRKSRSAYSQLANGSSAGGGRNGLVGAIGGRGRNAAGSNHRQGQRDVDEENRLIDQLDEEWDD</sequence>
<keyword evidence="8" id="KW-0325">Glycoprotein</keyword>
<dbReference type="PROSITE" id="PS51914">
    <property type="entry name" value="MRH"/>
    <property type="match status" value="1"/>
</dbReference>
<keyword evidence="5 10" id="KW-1133">Transmembrane helix</keyword>
<feature type="transmembrane region" description="Helical" evidence="10">
    <location>
        <begin position="252"/>
        <end position="272"/>
    </location>
</feature>
<organism evidence="13 14">
    <name type="scientific">Trichophyton violaceum</name>
    <dbReference type="NCBI Taxonomy" id="34388"/>
    <lineage>
        <taxon>Eukaryota</taxon>
        <taxon>Fungi</taxon>
        <taxon>Dikarya</taxon>
        <taxon>Ascomycota</taxon>
        <taxon>Pezizomycotina</taxon>
        <taxon>Eurotiomycetes</taxon>
        <taxon>Eurotiomycetidae</taxon>
        <taxon>Onygenales</taxon>
        <taxon>Arthrodermataceae</taxon>
        <taxon>Trichophyton</taxon>
    </lineage>
</organism>
<dbReference type="Pfam" id="PF02157">
    <property type="entry name" value="Man-6-P_recep"/>
    <property type="match status" value="1"/>
</dbReference>
<dbReference type="GO" id="GO:0000139">
    <property type="term" value="C:Golgi membrane"/>
    <property type="evidence" value="ECO:0007669"/>
    <property type="project" value="UniProtKB-SubCell"/>
</dbReference>
<feature type="region of interest" description="Disordered" evidence="9">
    <location>
        <begin position="142"/>
        <end position="198"/>
    </location>
</feature>
<evidence type="ECO:0000256" key="11">
    <source>
        <dbReference type="SAM" id="SignalP"/>
    </source>
</evidence>
<feature type="region of interest" description="Disordered" evidence="9">
    <location>
        <begin position="398"/>
        <end position="432"/>
    </location>
</feature>
<dbReference type="SUPFAM" id="SSF50911">
    <property type="entry name" value="Mannose 6-phosphate receptor domain"/>
    <property type="match status" value="1"/>
</dbReference>
<dbReference type="GO" id="GO:0005770">
    <property type="term" value="C:late endosome"/>
    <property type="evidence" value="ECO:0007669"/>
    <property type="project" value="TreeGrafter"/>
</dbReference>
<dbReference type="PANTHER" id="PTHR15071:SF0">
    <property type="entry name" value="MANNOSE 6-PHOSPHATE RECEPTOR-LIKE PROTEIN 1"/>
    <property type="match status" value="1"/>
</dbReference>
<evidence type="ECO:0000256" key="4">
    <source>
        <dbReference type="ARBA" id="ARBA00022729"/>
    </source>
</evidence>
<keyword evidence="14" id="KW-1185">Reference proteome</keyword>
<dbReference type="GO" id="GO:0007034">
    <property type="term" value="P:vacuolar transport"/>
    <property type="evidence" value="ECO:0007669"/>
    <property type="project" value="TreeGrafter"/>
</dbReference>
<keyword evidence="4 11" id="KW-0732">Signal</keyword>
<reference evidence="13 14" key="1">
    <citation type="submission" date="2016-05" db="EMBL/GenBank/DDBJ databases">
        <title>Genome sequencing of Trichophyton violaceum CMCC(F)T3l isolated from hair.</title>
        <authorList>
            <person name="Zhan P."/>
            <person name="Tao Y."/>
            <person name="Liu W."/>
        </authorList>
    </citation>
    <scope>NUCLEOTIDE SEQUENCE [LARGE SCALE GENOMIC DNA]</scope>
    <source>
        <strain evidence="14">CMCC(F)T3l</strain>
    </source>
</reference>
<name>A0A178FBL0_TRIVO</name>
<evidence type="ECO:0000313" key="14">
    <source>
        <dbReference type="Proteomes" id="UP000243519"/>
    </source>
</evidence>
<proteinExistence type="predicted"/>
<gene>
    <name evidence="13" type="ORF">A7D00_6788</name>
</gene>
<feature type="transmembrane region" description="Helical" evidence="10">
    <location>
        <begin position="293"/>
        <end position="317"/>
    </location>
</feature>
<dbReference type="GO" id="GO:0010008">
    <property type="term" value="C:endosome membrane"/>
    <property type="evidence" value="ECO:0007669"/>
    <property type="project" value="UniProtKB-SubCell"/>
</dbReference>
<dbReference type="OrthoDB" id="4504960at2759"/>
<feature type="compositionally biased region" description="Basic and acidic residues" evidence="9">
    <location>
        <begin position="412"/>
        <end position="424"/>
    </location>
</feature>
<feature type="domain" description="MRH" evidence="12">
    <location>
        <begin position="32"/>
        <end position="244"/>
    </location>
</feature>
<keyword evidence="2" id="KW-0813">Transport</keyword>
<evidence type="ECO:0000256" key="1">
    <source>
        <dbReference type="ARBA" id="ARBA00004308"/>
    </source>
</evidence>
<dbReference type="InterPro" id="IPR044865">
    <property type="entry name" value="MRH_dom"/>
</dbReference>
<comment type="subcellular location">
    <subcellularLocation>
        <location evidence="1">Endomembrane system</location>
    </subcellularLocation>
</comment>
<feature type="signal peptide" evidence="11">
    <location>
        <begin position="1"/>
        <end position="23"/>
    </location>
</feature>
<keyword evidence="7" id="KW-1015">Disulfide bond</keyword>
<dbReference type="InterPro" id="IPR028927">
    <property type="entry name" value="Man-6-P_rcpt"/>
</dbReference>
<evidence type="ECO:0000256" key="7">
    <source>
        <dbReference type="ARBA" id="ARBA00023157"/>
    </source>
</evidence>
<protein>
    <recommendedName>
        <fullName evidence="12">MRH domain-containing protein</fullName>
    </recommendedName>
</protein>
<evidence type="ECO:0000313" key="13">
    <source>
        <dbReference type="EMBL" id="OAL69326.1"/>
    </source>
</evidence>
<comment type="caution">
    <text evidence="13">The sequence shown here is derived from an EMBL/GenBank/DDBJ whole genome shotgun (WGS) entry which is preliminary data.</text>
</comment>
<evidence type="ECO:0000256" key="8">
    <source>
        <dbReference type="ARBA" id="ARBA00023180"/>
    </source>
</evidence>
<accession>A0A178FBL0</accession>
<evidence type="ECO:0000256" key="3">
    <source>
        <dbReference type="ARBA" id="ARBA00022692"/>
    </source>
</evidence>
<dbReference type="Gene3D" id="2.70.130.10">
    <property type="entry name" value="Mannose-6-phosphate receptor binding domain"/>
    <property type="match status" value="2"/>
</dbReference>
<evidence type="ECO:0000256" key="9">
    <source>
        <dbReference type="SAM" id="MobiDB-lite"/>
    </source>
</evidence>
<evidence type="ECO:0000256" key="6">
    <source>
        <dbReference type="ARBA" id="ARBA00023136"/>
    </source>
</evidence>
<feature type="compositionally biased region" description="Basic and acidic residues" evidence="9">
    <location>
        <begin position="174"/>
        <end position="198"/>
    </location>
</feature>
<keyword evidence="3 10" id="KW-0812">Transmembrane</keyword>
<dbReference type="Proteomes" id="UP000243519">
    <property type="component" value="Unassembled WGS sequence"/>
</dbReference>